<organism evidence="2">
    <name type="scientific">Anisakis simplex</name>
    <name type="common">Herring worm</name>
    <dbReference type="NCBI Taxonomy" id="6269"/>
    <lineage>
        <taxon>Eukaryota</taxon>
        <taxon>Metazoa</taxon>
        <taxon>Ecdysozoa</taxon>
        <taxon>Nematoda</taxon>
        <taxon>Chromadorea</taxon>
        <taxon>Rhabditida</taxon>
        <taxon>Spirurina</taxon>
        <taxon>Ascaridomorpha</taxon>
        <taxon>Ascaridoidea</taxon>
        <taxon>Anisakidae</taxon>
        <taxon>Anisakis</taxon>
        <taxon>Anisakis simplex complex</taxon>
    </lineage>
</organism>
<dbReference type="WBParaSite" id="ASIM_0000209301-mRNA-1">
    <property type="protein sequence ID" value="ASIM_0000209301-mRNA-1"/>
    <property type="gene ID" value="ASIM_0000209301"/>
</dbReference>
<reference evidence="2" key="1">
    <citation type="submission" date="2017-02" db="UniProtKB">
        <authorList>
            <consortium name="WormBaseParasite"/>
        </authorList>
    </citation>
    <scope>IDENTIFICATION</scope>
</reference>
<name>A0A0M3J3I0_ANISI</name>
<protein>
    <submittedName>
        <fullName evidence="2">Major sperm protein</fullName>
    </submittedName>
</protein>
<proteinExistence type="predicted"/>
<dbReference type="AlphaFoldDB" id="A0A0M3J3I0"/>
<evidence type="ECO:0000256" key="1">
    <source>
        <dbReference type="SAM" id="MobiDB-lite"/>
    </source>
</evidence>
<feature type="region of interest" description="Disordered" evidence="1">
    <location>
        <begin position="1"/>
        <end position="56"/>
    </location>
</feature>
<feature type="compositionally biased region" description="Polar residues" evidence="1">
    <location>
        <begin position="1"/>
        <end position="12"/>
    </location>
</feature>
<accession>A0A0M3J3I0</accession>
<evidence type="ECO:0000313" key="2">
    <source>
        <dbReference type="WBParaSite" id="ASIM_0000209301-mRNA-1"/>
    </source>
</evidence>
<sequence>LIGDSLTKSNFKGETATEAASPIAGAQLKPRTQRGASTPKRITIRSKRTDHESSGMVDMSAAQSIPFCPVHRTDSPDACQMKRFVLPVDCNRKVFDYPVKAWYNNRAVTFPGKLKVYRLPDEDGVDVKLLVDTKAVPDAEPLLFSAHCPNWQPKRVWINGKLCSQ</sequence>